<organism evidence="5">
    <name type="scientific">Cladocopium goreaui</name>
    <dbReference type="NCBI Taxonomy" id="2562237"/>
    <lineage>
        <taxon>Eukaryota</taxon>
        <taxon>Sar</taxon>
        <taxon>Alveolata</taxon>
        <taxon>Dinophyceae</taxon>
        <taxon>Suessiales</taxon>
        <taxon>Symbiodiniaceae</taxon>
        <taxon>Cladocopium</taxon>
    </lineage>
</organism>
<keyword evidence="7" id="KW-1185">Reference proteome</keyword>
<keyword evidence="2" id="KW-0676">Redox-active center</keyword>
<dbReference type="InterPro" id="IPR036249">
    <property type="entry name" value="Thioredoxin-like_sf"/>
</dbReference>
<feature type="domain" description="Glutaredoxin" evidence="4">
    <location>
        <begin position="400"/>
        <end position="463"/>
    </location>
</feature>
<dbReference type="GO" id="GO:0015038">
    <property type="term" value="F:glutathione disulfide oxidoreductase activity"/>
    <property type="evidence" value="ECO:0007669"/>
    <property type="project" value="TreeGrafter"/>
</dbReference>
<dbReference type="Proteomes" id="UP001152797">
    <property type="component" value="Unassembled WGS sequence"/>
</dbReference>
<dbReference type="Gene3D" id="3.30.160.20">
    <property type="match status" value="1"/>
</dbReference>
<dbReference type="SUPFAM" id="SSF52833">
    <property type="entry name" value="Thioredoxin-like"/>
    <property type="match status" value="1"/>
</dbReference>
<dbReference type="AlphaFoldDB" id="A0A9P1CGV4"/>
<accession>A0A9P1CGV4</accession>
<proteinExistence type="predicted"/>
<evidence type="ECO:0000313" key="5">
    <source>
        <dbReference type="EMBL" id="CAI3990882.1"/>
    </source>
</evidence>
<dbReference type="PRINTS" id="PR00160">
    <property type="entry name" value="GLUTAREDOXIN"/>
</dbReference>
<dbReference type="GO" id="GO:0005737">
    <property type="term" value="C:cytoplasm"/>
    <property type="evidence" value="ECO:0007669"/>
    <property type="project" value="TreeGrafter"/>
</dbReference>
<evidence type="ECO:0000256" key="1">
    <source>
        <dbReference type="ARBA" id="ARBA00023157"/>
    </source>
</evidence>
<dbReference type="InterPro" id="IPR014720">
    <property type="entry name" value="dsRBD_dom"/>
</dbReference>
<evidence type="ECO:0000259" key="3">
    <source>
        <dbReference type="Pfam" id="PF00035"/>
    </source>
</evidence>
<evidence type="ECO:0000259" key="4">
    <source>
        <dbReference type="Pfam" id="PF00462"/>
    </source>
</evidence>
<dbReference type="EMBL" id="CAMXCT020001524">
    <property type="protein sequence ID" value="CAL1144257.1"/>
    <property type="molecule type" value="Genomic_DNA"/>
</dbReference>
<dbReference type="InterPro" id="IPR014025">
    <property type="entry name" value="Glutaredoxin_subgr"/>
</dbReference>
<reference evidence="5" key="1">
    <citation type="submission" date="2022-10" db="EMBL/GenBank/DDBJ databases">
        <authorList>
            <person name="Chen Y."/>
            <person name="Dougan E. K."/>
            <person name="Chan C."/>
            <person name="Rhodes N."/>
            <person name="Thang M."/>
        </authorList>
    </citation>
    <scope>NUCLEOTIDE SEQUENCE</scope>
</reference>
<comment type="caution">
    <text evidence="5">The sequence shown here is derived from an EMBL/GenBank/DDBJ whole genome shotgun (WGS) entry which is preliminary data.</text>
</comment>
<dbReference type="OrthoDB" id="408104at2759"/>
<dbReference type="InterPro" id="IPR011767">
    <property type="entry name" value="GLR_AS"/>
</dbReference>
<dbReference type="PANTHER" id="PTHR45694">
    <property type="entry name" value="GLUTAREDOXIN 2"/>
    <property type="match status" value="1"/>
</dbReference>
<dbReference type="EMBL" id="CAMXCT030001524">
    <property type="protein sequence ID" value="CAL4778194.1"/>
    <property type="molecule type" value="Genomic_DNA"/>
</dbReference>
<dbReference type="Pfam" id="PF00035">
    <property type="entry name" value="dsrm"/>
    <property type="match status" value="1"/>
</dbReference>
<name>A0A9P1CGV4_9DINO</name>
<evidence type="ECO:0000313" key="7">
    <source>
        <dbReference type="Proteomes" id="UP001152797"/>
    </source>
</evidence>
<reference evidence="6 7" key="2">
    <citation type="submission" date="2024-05" db="EMBL/GenBank/DDBJ databases">
        <authorList>
            <person name="Chen Y."/>
            <person name="Shah S."/>
            <person name="Dougan E. K."/>
            <person name="Thang M."/>
            <person name="Chan C."/>
        </authorList>
    </citation>
    <scope>NUCLEOTIDE SEQUENCE [LARGE SCALE GENOMIC DNA]</scope>
</reference>
<dbReference type="SUPFAM" id="SSF54768">
    <property type="entry name" value="dsRNA-binding domain-like"/>
    <property type="match status" value="1"/>
</dbReference>
<dbReference type="PROSITE" id="PS51354">
    <property type="entry name" value="GLUTAREDOXIN_2"/>
    <property type="match status" value="1"/>
</dbReference>
<evidence type="ECO:0000313" key="6">
    <source>
        <dbReference type="EMBL" id="CAL4778194.1"/>
    </source>
</evidence>
<dbReference type="PANTHER" id="PTHR45694:SF18">
    <property type="entry name" value="GLUTAREDOXIN-1-RELATED"/>
    <property type="match status" value="1"/>
</dbReference>
<dbReference type="Gene3D" id="3.40.30.10">
    <property type="entry name" value="Glutaredoxin"/>
    <property type="match status" value="1"/>
</dbReference>
<gene>
    <name evidence="5" type="ORF">C1SCF055_LOCUS17832</name>
</gene>
<dbReference type="CDD" id="cd03419">
    <property type="entry name" value="GRX_GRXh_1_2_like"/>
    <property type="match status" value="1"/>
</dbReference>
<protein>
    <submittedName>
        <fullName evidence="5">Uncharacterized protein</fullName>
    </submittedName>
</protein>
<evidence type="ECO:0000256" key="2">
    <source>
        <dbReference type="ARBA" id="ARBA00023284"/>
    </source>
</evidence>
<dbReference type="GO" id="GO:0034599">
    <property type="term" value="P:cellular response to oxidative stress"/>
    <property type="evidence" value="ECO:0007669"/>
    <property type="project" value="TreeGrafter"/>
</dbReference>
<feature type="domain" description="DRBM" evidence="3">
    <location>
        <begin position="15"/>
        <end position="83"/>
    </location>
</feature>
<dbReference type="EMBL" id="CAMXCT010001524">
    <property type="protein sequence ID" value="CAI3990882.1"/>
    <property type="molecule type" value="Genomic_DNA"/>
</dbReference>
<dbReference type="PROSITE" id="PS00195">
    <property type="entry name" value="GLUTAREDOXIN_1"/>
    <property type="match status" value="1"/>
</dbReference>
<dbReference type="InterPro" id="IPR002109">
    <property type="entry name" value="Glutaredoxin"/>
</dbReference>
<sequence length="491" mass="53792">MEENGGADGTDGMDAKTQLNQFCQRYCLRPVTRKDILYSTTKFGNKQYQSIVRLNCMEGQEYAGELSETPKEAEKSAAQQALKAFAGVISSLPAGKPAKKKKPEGGDDVAKVKIPDAENPALTDKVRLNALCMRIAKRPLEKGETLYDTQQIGVGKNPTGYQSTVRLPCLPEDWSTKLFVGEVFQNKQAAEQSAASKALKAVEADTDLCALADEKVPKKPTEGKKSKGKGWKNGWWLSKGGPDLPREVVSEAMLSATVLEWKGSFGWAATQDMTGLAQLQVKLSQPFEHPGLIQKKSPFIEIKIDTERWPEEGVPSFLFPGHRTRPVSSRIALNAGFEKDEDRVDYMESPFGQAMGWLAKALSESPLNDAKISFAKMQAGDYDEEAAQKKLEGYIGGDKVVMFSFSKCPFCIKAKKELNDMGVPFTALDLDQMDQEGKELRAELAKKTKRTSMPNIFIAGEGIGGCNDGPGLMTLKKEGKLEPMLKEAGAI</sequence>
<dbReference type="Pfam" id="PF00462">
    <property type="entry name" value="Glutaredoxin"/>
    <property type="match status" value="1"/>
</dbReference>
<keyword evidence="1" id="KW-1015">Disulfide bond</keyword>